<name>A0A6L9Y644_9BURK</name>
<dbReference type="InterPro" id="IPR003812">
    <property type="entry name" value="Fido"/>
</dbReference>
<organism evidence="3 4">
    <name type="scientific">Pelistega ratti</name>
    <dbReference type="NCBI Taxonomy" id="2652177"/>
    <lineage>
        <taxon>Bacteria</taxon>
        <taxon>Pseudomonadati</taxon>
        <taxon>Pseudomonadota</taxon>
        <taxon>Betaproteobacteria</taxon>
        <taxon>Burkholderiales</taxon>
        <taxon>Alcaligenaceae</taxon>
        <taxon>Pelistega</taxon>
    </lineage>
</organism>
<gene>
    <name evidence="3" type="ORF">F9B74_05865</name>
</gene>
<dbReference type="Pfam" id="PF02661">
    <property type="entry name" value="Fic"/>
    <property type="match status" value="1"/>
</dbReference>
<feature type="domain" description="Fido" evidence="2">
    <location>
        <begin position="78"/>
        <end position="211"/>
    </location>
</feature>
<sequence>MRYIGKEQALFIAKKLRDELIFNMAKAEGNSLTFAETASVIHGISVGGKRMSELNQIQNIRDGWDYVIDAVERDCFTVDKFTFIKVNEIVAREENKNTGDFRQKMVLISGTKYLPPQPFLLNDLFRNMLDAFHQNPTEIESMMNLFLDTARNQYFEDGNKRTGQLLMNGVFMREGYAPFTFAPEADNEFRHKLIQFYETGEKEGMRQFIIDQINEPRYVLMQEQPIYNK</sequence>
<evidence type="ECO:0000256" key="1">
    <source>
        <dbReference type="PIRSR" id="PIRSR640198-3"/>
    </source>
</evidence>
<evidence type="ECO:0000313" key="4">
    <source>
        <dbReference type="Proteomes" id="UP000477651"/>
    </source>
</evidence>
<proteinExistence type="predicted"/>
<dbReference type="RefSeq" id="WP_163764435.1">
    <property type="nucleotide sequence ID" value="NZ_JAAGYR010000010.1"/>
</dbReference>
<keyword evidence="4" id="KW-1185">Reference proteome</keyword>
<dbReference type="InterPro" id="IPR036597">
    <property type="entry name" value="Fido-like_dom_sf"/>
</dbReference>
<dbReference type="Proteomes" id="UP000477651">
    <property type="component" value="Unassembled WGS sequence"/>
</dbReference>
<dbReference type="Gene3D" id="1.10.3290.10">
    <property type="entry name" value="Fido-like domain"/>
    <property type="match status" value="1"/>
</dbReference>
<dbReference type="PANTHER" id="PTHR13504:SF38">
    <property type="entry name" value="FIDO DOMAIN-CONTAINING PROTEIN"/>
    <property type="match status" value="1"/>
</dbReference>
<dbReference type="PANTHER" id="PTHR13504">
    <property type="entry name" value="FIDO DOMAIN-CONTAINING PROTEIN DDB_G0283145"/>
    <property type="match status" value="1"/>
</dbReference>
<dbReference type="SUPFAM" id="SSF140931">
    <property type="entry name" value="Fic-like"/>
    <property type="match status" value="1"/>
</dbReference>
<reference evidence="3 4" key="1">
    <citation type="submission" date="2020-02" db="EMBL/GenBank/DDBJ databases">
        <title>Pelistega sp. NLN82 were isolated from wild rodents of the Hainan Island.</title>
        <authorList>
            <person name="Niu N."/>
            <person name="Zhou J."/>
        </authorList>
    </citation>
    <scope>NUCLEOTIDE SEQUENCE [LARGE SCALE GENOMIC DNA]</scope>
    <source>
        <strain evidence="3 4">NLN82</strain>
    </source>
</reference>
<accession>A0A6L9Y644</accession>
<evidence type="ECO:0000313" key="3">
    <source>
        <dbReference type="EMBL" id="NEN75851.1"/>
    </source>
</evidence>
<dbReference type="AlphaFoldDB" id="A0A6L9Y644"/>
<comment type="caution">
    <text evidence="3">The sequence shown here is derived from an EMBL/GenBank/DDBJ whole genome shotgun (WGS) entry which is preliminary data.</text>
</comment>
<dbReference type="PROSITE" id="PS51459">
    <property type="entry name" value="FIDO"/>
    <property type="match status" value="1"/>
</dbReference>
<dbReference type="InterPro" id="IPR040198">
    <property type="entry name" value="Fido_containing"/>
</dbReference>
<protein>
    <submittedName>
        <fullName evidence="3">Cell filamentation protein Fic</fullName>
    </submittedName>
</protein>
<feature type="site" description="Important for autoinhibition of adenylyltransferase activity" evidence="1">
    <location>
        <position position="28"/>
    </location>
</feature>
<evidence type="ECO:0000259" key="2">
    <source>
        <dbReference type="PROSITE" id="PS51459"/>
    </source>
</evidence>
<dbReference type="EMBL" id="JAAGYR010000010">
    <property type="protein sequence ID" value="NEN75851.1"/>
    <property type="molecule type" value="Genomic_DNA"/>
</dbReference>